<evidence type="ECO:0000313" key="1">
    <source>
        <dbReference type="EMBL" id="KAI3743140.1"/>
    </source>
</evidence>
<evidence type="ECO:0000313" key="2">
    <source>
        <dbReference type="Proteomes" id="UP001056120"/>
    </source>
</evidence>
<protein>
    <submittedName>
        <fullName evidence="1">Uncharacterized protein</fullName>
    </submittedName>
</protein>
<name>A0ACB9D9I1_9ASTR</name>
<gene>
    <name evidence="1" type="ORF">L1987_60843</name>
</gene>
<sequence length="406" mass="46058">MGDFQSEITVILVTVISTILIWKLYNKSSHADTNLPPTPFRLPIIGHLHLLSPSAHRAFHKLSMRYGPVFRVFLGSTPCVVVTSPEIPKQVFKVHEHVFLDRPQNSIVDYISYGCKGFIFAPYGSYWTFMKKITMSQLLNGKTLDFLLPVRRDEINHFIKYISLKAKAGESVELEMLLGRMTNNVISRMVTGKRCSEDEDEAGDMMKIMDEVDKLYGKFNLSDHIWTYFLGGTDTAARNIEWALSELINHPNIMKKAVDEIDQVVGKNRLLQESDIPNLPYLQEIVKETLRLYPTSPMPQRLSRKDCIVGEFRPERFEDKQTDVRGQHFHFLPFGSGRRMCPGVSLGLILVHVTLGSMIQCFTWKAGKCGDLTSVDMEEGITISLPRANPLVCVPDARLDPVPLSI</sequence>
<keyword evidence="2" id="KW-1185">Reference proteome</keyword>
<organism evidence="1 2">
    <name type="scientific">Smallanthus sonchifolius</name>
    <dbReference type="NCBI Taxonomy" id="185202"/>
    <lineage>
        <taxon>Eukaryota</taxon>
        <taxon>Viridiplantae</taxon>
        <taxon>Streptophyta</taxon>
        <taxon>Embryophyta</taxon>
        <taxon>Tracheophyta</taxon>
        <taxon>Spermatophyta</taxon>
        <taxon>Magnoliopsida</taxon>
        <taxon>eudicotyledons</taxon>
        <taxon>Gunneridae</taxon>
        <taxon>Pentapetalae</taxon>
        <taxon>asterids</taxon>
        <taxon>campanulids</taxon>
        <taxon>Asterales</taxon>
        <taxon>Asteraceae</taxon>
        <taxon>Asteroideae</taxon>
        <taxon>Heliantheae alliance</taxon>
        <taxon>Millerieae</taxon>
        <taxon>Smallanthus</taxon>
    </lineage>
</organism>
<proteinExistence type="predicted"/>
<reference evidence="1 2" key="2">
    <citation type="journal article" date="2022" name="Mol. Ecol. Resour.">
        <title>The genomes of chicory, endive, great burdock and yacon provide insights into Asteraceae paleo-polyploidization history and plant inulin production.</title>
        <authorList>
            <person name="Fan W."/>
            <person name="Wang S."/>
            <person name="Wang H."/>
            <person name="Wang A."/>
            <person name="Jiang F."/>
            <person name="Liu H."/>
            <person name="Zhao H."/>
            <person name="Xu D."/>
            <person name="Zhang Y."/>
        </authorList>
    </citation>
    <scope>NUCLEOTIDE SEQUENCE [LARGE SCALE GENOMIC DNA]</scope>
    <source>
        <strain evidence="2">cv. Yunnan</strain>
        <tissue evidence="1">Leaves</tissue>
    </source>
</reference>
<dbReference type="EMBL" id="CM042037">
    <property type="protein sequence ID" value="KAI3743140.1"/>
    <property type="molecule type" value="Genomic_DNA"/>
</dbReference>
<dbReference type="Proteomes" id="UP001056120">
    <property type="component" value="Linkage Group LG20"/>
</dbReference>
<reference evidence="2" key="1">
    <citation type="journal article" date="2022" name="Mol. Ecol. Resour.">
        <title>The genomes of chicory, endive, great burdock and yacon provide insights into Asteraceae palaeo-polyploidization history and plant inulin production.</title>
        <authorList>
            <person name="Fan W."/>
            <person name="Wang S."/>
            <person name="Wang H."/>
            <person name="Wang A."/>
            <person name="Jiang F."/>
            <person name="Liu H."/>
            <person name="Zhao H."/>
            <person name="Xu D."/>
            <person name="Zhang Y."/>
        </authorList>
    </citation>
    <scope>NUCLEOTIDE SEQUENCE [LARGE SCALE GENOMIC DNA]</scope>
    <source>
        <strain evidence="2">cv. Yunnan</strain>
    </source>
</reference>
<accession>A0ACB9D9I1</accession>
<comment type="caution">
    <text evidence="1">The sequence shown here is derived from an EMBL/GenBank/DDBJ whole genome shotgun (WGS) entry which is preliminary data.</text>
</comment>